<dbReference type="GO" id="GO:0022857">
    <property type="term" value="F:transmembrane transporter activity"/>
    <property type="evidence" value="ECO:0007669"/>
    <property type="project" value="InterPro"/>
</dbReference>
<dbReference type="eggNOG" id="KOG1289">
    <property type="taxonomic scope" value="Eukaryota"/>
</dbReference>
<comment type="subcellular location">
    <subcellularLocation>
        <location evidence="1">Membrane</location>
        <topology evidence="1">Multi-pass membrane protein</topology>
    </subcellularLocation>
</comment>
<evidence type="ECO:0000256" key="6">
    <source>
        <dbReference type="SAM" id="Phobius"/>
    </source>
</evidence>
<proteinExistence type="predicted"/>
<protein>
    <recommendedName>
        <fullName evidence="9">Amino acid permease/ SLC12A domain-containing protein</fullName>
    </recommendedName>
</protein>
<feature type="transmembrane region" description="Helical" evidence="6">
    <location>
        <begin position="200"/>
        <end position="220"/>
    </location>
</feature>
<dbReference type="Pfam" id="PF13520">
    <property type="entry name" value="AA_permease_2"/>
    <property type="match status" value="1"/>
</dbReference>
<feature type="transmembrane region" description="Helical" evidence="6">
    <location>
        <begin position="240"/>
        <end position="260"/>
    </location>
</feature>
<evidence type="ECO:0000256" key="2">
    <source>
        <dbReference type="ARBA" id="ARBA00022448"/>
    </source>
</evidence>
<feature type="transmembrane region" description="Helical" evidence="6">
    <location>
        <begin position="49"/>
        <end position="72"/>
    </location>
</feature>
<evidence type="ECO:0000256" key="4">
    <source>
        <dbReference type="ARBA" id="ARBA00022989"/>
    </source>
</evidence>
<reference evidence="7 8" key="1">
    <citation type="journal article" date="2013" name="PLoS Genet.">
        <title>Genomic mechanisms accounting for the adaptation to parasitism in nematode-trapping fungi.</title>
        <authorList>
            <person name="Meerupati T."/>
            <person name="Andersson K.M."/>
            <person name="Friman E."/>
            <person name="Kumar D."/>
            <person name="Tunlid A."/>
            <person name="Ahren D."/>
        </authorList>
    </citation>
    <scope>NUCLEOTIDE SEQUENCE [LARGE SCALE GENOMIC DNA]</scope>
    <source>
        <strain evidence="7 8">CBS 200.50</strain>
    </source>
</reference>
<accession>S8BN85</accession>
<gene>
    <name evidence="7" type="ORF">H072_9731</name>
</gene>
<feature type="transmembrane region" description="Helical" evidence="6">
    <location>
        <begin position="462"/>
        <end position="484"/>
    </location>
</feature>
<organism evidence="7 8">
    <name type="scientific">Dactylellina haptotyla (strain CBS 200.50)</name>
    <name type="common">Nematode-trapping fungus</name>
    <name type="synonym">Monacrosporium haptotylum</name>
    <dbReference type="NCBI Taxonomy" id="1284197"/>
    <lineage>
        <taxon>Eukaryota</taxon>
        <taxon>Fungi</taxon>
        <taxon>Dikarya</taxon>
        <taxon>Ascomycota</taxon>
        <taxon>Pezizomycotina</taxon>
        <taxon>Orbiliomycetes</taxon>
        <taxon>Orbiliales</taxon>
        <taxon>Orbiliaceae</taxon>
        <taxon>Dactylellina</taxon>
    </lineage>
</organism>
<dbReference type="InterPro" id="IPR002293">
    <property type="entry name" value="AA/rel_permease1"/>
</dbReference>
<feature type="transmembrane region" description="Helical" evidence="6">
    <location>
        <begin position="381"/>
        <end position="403"/>
    </location>
</feature>
<evidence type="ECO:0008006" key="9">
    <source>
        <dbReference type="Google" id="ProtNLM"/>
    </source>
</evidence>
<dbReference type="AlphaFoldDB" id="S8BN85"/>
<comment type="caution">
    <text evidence="7">The sequence shown here is derived from an EMBL/GenBank/DDBJ whole genome shotgun (WGS) entry which is preliminary data.</text>
</comment>
<feature type="transmembrane region" description="Helical" evidence="6">
    <location>
        <begin position="84"/>
        <end position="102"/>
    </location>
</feature>
<keyword evidence="4 6" id="KW-1133">Transmembrane helix</keyword>
<evidence type="ECO:0000256" key="3">
    <source>
        <dbReference type="ARBA" id="ARBA00022692"/>
    </source>
</evidence>
<dbReference type="PANTHER" id="PTHR45649">
    <property type="entry name" value="AMINO-ACID PERMEASE BAT1"/>
    <property type="match status" value="1"/>
</dbReference>
<dbReference type="PIRSF" id="PIRSF006060">
    <property type="entry name" value="AA_transporter"/>
    <property type="match status" value="1"/>
</dbReference>
<feature type="transmembrane region" description="Helical" evidence="6">
    <location>
        <begin position="280"/>
        <end position="303"/>
    </location>
</feature>
<dbReference type="PANTHER" id="PTHR45649:SF14">
    <property type="entry name" value="GABA PERMEASE"/>
    <property type="match status" value="1"/>
</dbReference>
<dbReference type="Gene3D" id="1.20.1740.10">
    <property type="entry name" value="Amino acid/polyamine transporter I"/>
    <property type="match status" value="1"/>
</dbReference>
<reference evidence="8" key="2">
    <citation type="submission" date="2013-04" db="EMBL/GenBank/DDBJ databases">
        <title>Genomic mechanisms accounting for the adaptation to parasitism in nematode-trapping fungi.</title>
        <authorList>
            <person name="Ahren D.G."/>
        </authorList>
    </citation>
    <scope>NUCLEOTIDE SEQUENCE [LARGE SCALE GENOMIC DNA]</scope>
    <source>
        <strain evidence="8">CBS 200.50</strain>
    </source>
</reference>
<dbReference type="OrthoDB" id="3257095at2759"/>
<sequence length="529" mass="57472">MSEKLAADGDVAASFKDISQEIGIACTSSFDTDNCSSGTGSVVELKKRFNLWSCLAMEFASMATWACLYVTIGTSIDCGGPVGLVYGTVLVTVFNTCIAMSLGEFASIMPKAGAQQLWTWVAGGEHGPVISYYTGYLNLLGEIAMSASCAFNSAQLTGAALEFTVGITWTRWMTVLLYWAYLGVSLVVNFYPRYLSSFNVIGFIWLVVTMLATMIVFLVLGENKQSAEFVFGQFINNTGWPNGFSWLLGLLPIVYSMTGFDNAAHLAEELEEPEINAPKAMVGSVAIGGVSGFIFSIIMLFCIQDYEAMLASHEPYVKMFIDLFKSNLGGCLFVCIVGVPINMFAAASITASSSRLAWAMACDGALPGKKYFKRLSKETAIPVRTIVLSALLQAVLGVIAFGNEMAFEAILSVAVIALNLSYATPVYCLWFQGRQFLDKLELQGAQRGLGSERRWNLGNWGWTVNLIAGIWPAFLSVLFLFPVYLPDVGAVSAEEANWSIAVLGITMILATVYWFTYGKKQYVGPVTSH</sequence>
<keyword evidence="2" id="KW-0813">Transport</keyword>
<dbReference type="GO" id="GO:0016020">
    <property type="term" value="C:membrane"/>
    <property type="evidence" value="ECO:0007669"/>
    <property type="project" value="UniProtKB-SubCell"/>
</dbReference>
<evidence type="ECO:0000313" key="7">
    <source>
        <dbReference type="EMBL" id="EPS36712.1"/>
    </source>
</evidence>
<dbReference type="HOGENOM" id="CLU_004495_2_3_1"/>
<feature type="transmembrane region" description="Helical" evidence="6">
    <location>
        <begin position="496"/>
        <end position="515"/>
    </location>
</feature>
<name>S8BN85_DACHA</name>
<evidence type="ECO:0000256" key="1">
    <source>
        <dbReference type="ARBA" id="ARBA00004141"/>
    </source>
</evidence>
<feature type="transmembrane region" description="Helical" evidence="6">
    <location>
        <begin position="175"/>
        <end position="194"/>
    </location>
</feature>
<dbReference type="STRING" id="1284197.S8BN85"/>
<evidence type="ECO:0000256" key="5">
    <source>
        <dbReference type="ARBA" id="ARBA00023136"/>
    </source>
</evidence>
<keyword evidence="8" id="KW-1185">Reference proteome</keyword>
<dbReference type="EMBL" id="AQGS01000824">
    <property type="protein sequence ID" value="EPS36712.1"/>
    <property type="molecule type" value="Genomic_DNA"/>
</dbReference>
<evidence type="ECO:0000313" key="8">
    <source>
        <dbReference type="Proteomes" id="UP000015100"/>
    </source>
</evidence>
<feature type="transmembrane region" description="Helical" evidence="6">
    <location>
        <begin position="409"/>
        <end position="430"/>
    </location>
</feature>
<keyword evidence="3 6" id="KW-0812">Transmembrane</keyword>
<keyword evidence="5 6" id="KW-0472">Membrane</keyword>
<dbReference type="Proteomes" id="UP000015100">
    <property type="component" value="Unassembled WGS sequence"/>
</dbReference>